<evidence type="ECO:0000259" key="2">
    <source>
        <dbReference type="Pfam" id="PF00582"/>
    </source>
</evidence>
<evidence type="ECO:0000259" key="4">
    <source>
        <dbReference type="Pfam" id="PF14718"/>
    </source>
</evidence>
<proteinExistence type="predicted"/>
<dbReference type="InterPro" id="IPR008939">
    <property type="entry name" value="Lytic_TGlycosylase_superhlx_U"/>
</dbReference>
<dbReference type="PROSITE" id="PS00922">
    <property type="entry name" value="TRANSGLYCOSYLASE"/>
    <property type="match status" value="1"/>
</dbReference>
<keyword evidence="1" id="KW-0732">Signal</keyword>
<reference evidence="5" key="1">
    <citation type="submission" date="2021-02" db="EMBL/GenBank/DDBJ databases">
        <authorList>
            <person name="Dougan E. K."/>
            <person name="Rhodes N."/>
            <person name="Thang M."/>
            <person name="Chan C."/>
        </authorList>
    </citation>
    <scope>NUCLEOTIDE SEQUENCE</scope>
</reference>
<dbReference type="GO" id="GO:0004553">
    <property type="term" value="F:hydrolase activity, hydrolyzing O-glycosyl compounds"/>
    <property type="evidence" value="ECO:0007669"/>
    <property type="project" value="InterPro"/>
</dbReference>
<protein>
    <submittedName>
        <fullName evidence="5">Slt protein</fullName>
    </submittedName>
</protein>
<feature type="domain" description="Transglycosylase SLT" evidence="3">
    <location>
        <begin position="594"/>
        <end position="705"/>
    </location>
</feature>
<dbReference type="InterPro" id="IPR023346">
    <property type="entry name" value="Lysozyme-like_dom_sf"/>
</dbReference>
<feature type="domain" description="UspA" evidence="2">
    <location>
        <begin position="4"/>
        <end position="139"/>
    </location>
</feature>
<organism evidence="5 6">
    <name type="scientific">Symbiodinium pilosum</name>
    <name type="common">Dinoflagellate</name>
    <dbReference type="NCBI Taxonomy" id="2952"/>
    <lineage>
        <taxon>Eukaryota</taxon>
        <taxon>Sar</taxon>
        <taxon>Alveolata</taxon>
        <taxon>Dinophyceae</taxon>
        <taxon>Suessiales</taxon>
        <taxon>Symbiodiniaceae</taxon>
        <taxon>Symbiodinium</taxon>
    </lineage>
</organism>
<evidence type="ECO:0000313" key="5">
    <source>
        <dbReference type="EMBL" id="CAE7313035.1"/>
    </source>
</evidence>
<dbReference type="Pfam" id="PF01464">
    <property type="entry name" value="SLT"/>
    <property type="match status" value="1"/>
</dbReference>
<evidence type="ECO:0000259" key="3">
    <source>
        <dbReference type="Pfam" id="PF01464"/>
    </source>
</evidence>
<dbReference type="InterPro" id="IPR000189">
    <property type="entry name" value="Transglyc_AS"/>
</dbReference>
<dbReference type="InterPro" id="IPR008258">
    <property type="entry name" value="Transglycosylase_SLT_dom_1"/>
</dbReference>
<dbReference type="PRINTS" id="PR01438">
    <property type="entry name" value="UNVRSLSTRESS"/>
</dbReference>
<evidence type="ECO:0000256" key="1">
    <source>
        <dbReference type="ARBA" id="ARBA00022729"/>
    </source>
</evidence>
<dbReference type="Pfam" id="PF14718">
    <property type="entry name" value="SLT_L"/>
    <property type="match status" value="1"/>
</dbReference>
<dbReference type="Proteomes" id="UP000649617">
    <property type="component" value="Unassembled WGS sequence"/>
</dbReference>
<dbReference type="InterPro" id="IPR014729">
    <property type="entry name" value="Rossmann-like_a/b/a_fold"/>
</dbReference>
<name>A0A812NBY9_SYMPI</name>
<keyword evidence="6" id="KW-1185">Reference proteome</keyword>
<dbReference type="PANTHER" id="PTHR37423">
    <property type="entry name" value="SOLUBLE LYTIC MUREIN TRANSGLYCOSYLASE-RELATED"/>
    <property type="match status" value="1"/>
</dbReference>
<gene>
    <name evidence="5" type="primary">slt</name>
    <name evidence="5" type="ORF">SPIL2461_LOCUS7144</name>
</gene>
<dbReference type="InterPro" id="IPR012289">
    <property type="entry name" value="Lytic_TGlycosylase_superhlx_L"/>
</dbReference>
<dbReference type="EMBL" id="CAJNIZ010011112">
    <property type="protein sequence ID" value="CAE7313035.1"/>
    <property type="molecule type" value="Genomic_DNA"/>
</dbReference>
<dbReference type="SUPFAM" id="SSF53955">
    <property type="entry name" value="Lysozyme-like"/>
    <property type="match status" value="1"/>
</dbReference>
<dbReference type="CDD" id="cd13401">
    <property type="entry name" value="Slt70-like"/>
    <property type="match status" value="1"/>
</dbReference>
<dbReference type="InterPro" id="IPR037061">
    <property type="entry name" value="Lytic_TGlycoase_superhlx_L_sf"/>
</dbReference>
<sequence>MSDYKKILLAVDLTEDSKPVAQRALALVKAYDAELHLVHVIEPLSLAYGGDVPMDLSSVQEQIQEQAKSHLSEFGAGMNVPAERQHLIFGRPESEIQRVADDLGADVIVIGSHGRHGLALLLGSTANGVLHGAMCDVLVRSDFALRADYLKAREYLRKDADADYRRIAESLQAYPLYPYLKYYDLRRRLNRASRAEVISFLETYPDLAVTSLTRKRWLRELGKQARWQTFLNHYEATSDAELICFQLQARAAAGETSAVLDQVTSIWVQPRSQPAACDPLFADWRKTSRFTQDVVWQRFTAAIEGNARSLARYLIRYFNDANKSLAERYYNVHVNPSQISRSGDFADNSLRVQNIIAHGLSRLASRDAAEAAKLWRRYQRSHTFDPNVRQRIDGVVAVASARENQVFPTESMRSRITLSNVIEDLADAAVRAQNWAEVIFWTGQLPADIKQKSQWVYWAAQAHKRSSSGANFDNSALVALAGQRHYYGFLAAQELGLPGQMNAQSANVTNVDLAQIRRHPSITRSIELFAVGDNLNARREWYKALNALSFDEQVIAAELAASLGLIHLAISTANIAEATNHLHLRFPLAYEAQFRQAGLRTGLPVPLLISIARQESAMQADVRSSADARGLMQLLPSTARIVARRAGLAQPSAADLADPNINIRLGSYHLAWLIERYQGQTPLAIAAYNAGEHRVDRWIKDANDMPMDVWIERIPFRETRNYVKNVLAFRHVYGSKLNTPTPTLGVSEQRLAIR</sequence>
<comment type="caution">
    <text evidence="5">The sequence shown here is derived from an EMBL/GenBank/DDBJ whole genome shotgun (WGS) entry which is preliminary data.</text>
</comment>
<dbReference type="InterPro" id="IPR006016">
    <property type="entry name" value="UspA"/>
</dbReference>
<dbReference type="AlphaFoldDB" id="A0A812NBY9"/>
<dbReference type="Gene3D" id="3.40.50.620">
    <property type="entry name" value="HUPs"/>
    <property type="match status" value="1"/>
</dbReference>
<accession>A0A812NBY9</accession>
<dbReference type="Gene3D" id="1.25.20.10">
    <property type="entry name" value="Bacterial muramidases"/>
    <property type="match status" value="1"/>
</dbReference>
<dbReference type="SUPFAM" id="SSF52402">
    <property type="entry name" value="Adenine nucleotide alpha hydrolases-like"/>
    <property type="match status" value="1"/>
</dbReference>
<dbReference type="Gene3D" id="1.10.1240.20">
    <property type="entry name" value="Lytic transglycosylase, superhelical linker domain"/>
    <property type="match status" value="1"/>
</dbReference>
<dbReference type="PANTHER" id="PTHR37423:SF5">
    <property type="entry name" value="SOLUBLE LYTIC MUREIN TRANSGLYCOSYLASE"/>
    <property type="match status" value="1"/>
</dbReference>
<dbReference type="SUPFAM" id="SSF48435">
    <property type="entry name" value="Bacterial muramidases"/>
    <property type="match status" value="1"/>
</dbReference>
<dbReference type="GO" id="GO:0008933">
    <property type="term" value="F:peptidoglycan lytic transglycosylase activity"/>
    <property type="evidence" value="ECO:0007669"/>
    <property type="project" value="InterPro"/>
</dbReference>
<evidence type="ECO:0000313" key="6">
    <source>
        <dbReference type="Proteomes" id="UP000649617"/>
    </source>
</evidence>
<dbReference type="GO" id="GO:0000270">
    <property type="term" value="P:peptidoglycan metabolic process"/>
    <property type="evidence" value="ECO:0007669"/>
    <property type="project" value="InterPro"/>
</dbReference>
<dbReference type="InterPro" id="IPR006015">
    <property type="entry name" value="Universal_stress_UspA"/>
</dbReference>
<dbReference type="OrthoDB" id="843225at2759"/>
<dbReference type="Pfam" id="PF00582">
    <property type="entry name" value="Usp"/>
    <property type="match status" value="1"/>
</dbReference>
<dbReference type="GO" id="GO:0016020">
    <property type="term" value="C:membrane"/>
    <property type="evidence" value="ECO:0007669"/>
    <property type="project" value="InterPro"/>
</dbReference>
<feature type="domain" description="Lytic transglycosylase superhelical linker" evidence="4">
    <location>
        <begin position="516"/>
        <end position="581"/>
    </location>
</feature>
<dbReference type="Gene3D" id="1.10.530.10">
    <property type="match status" value="1"/>
</dbReference>